<dbReference type="Proteomes" id="UP000472270">
    <property type="component" value="Unassembled WGS sequence"/>
</dbReference>
<evidence type="ECO:0000256" key="5">
    <source>
        <dbReference type="ARBA" id="ARBA00022530"/>
    </source>
</evidence>
<dbReference type="InterPro" id="IPR039861">
    <property type="entry name" value="IMPG"/>
</dbReference>
<feature type="compositionally biased region" description="Low complexity" evidence="17">
    <location>
        <begin position="163"/>
        <end position="179"/>
    </location>
</feature>
<keyword evidence="7" id="KW-0732">Signal</keyword>
<dbReference type="GO" id="GO:0007601">
    <property type="term" value="P:visual perception"/>
    <property type="evidence" value="ECO:0007669"/>
    <property type="project" value="InterPro"/>
</dbReference>
<dbReference type="GO" id="GO:0033165">
    <property type="term" value="C:interphotoreceptor matrix"/>
    <property type="evidence" value="ECO:0007669"/>
    <property type="project" value="UniProtKB-SubCell"/>
</dbReference>
<dbReference type="PROSITE" id="PS50024">
    <property type="entry name" value="SEA"/>
    <property type="match status" value="1"/>
</dbReference>
<accession>A0A673H5C9</accession>
<feature type="region of interest" description="Disordered" evidence="17">
    <location>
        <begin position="236"/>
        <end position="264"/>
    </location>
</feature>
<dbReference type="GO" id="GO:0001917">
    <property type="term" value="C:photoreceptor inner segment"/>
    <property type="evidence" value="ECO:0007669"/>
    <property type="project" value="UniProtKB-SubCell"/>
</dbReference>
<keyword evidence="11" id="KW-0325">Glycoprotein</keyword>
<comment type="function">
    <text evidence="16">Chondroitin sulfate-, heparin- and hyaluronan-binding protein. May serve to form a basic macromolecular scaffold comprising the insoluble interphotoreceptor matrix.</text>
</comment>
<keyword evidence="20" id="KW-1185">Reference proteome</keyword>
<dbReference type="PROSITE" id="PS01186">
    <property type="entry name" value="EGF_2"/>
    <property type="match status" value="1"/>
</dbReference>
<dbReference type="InterPro" id="IPR000082">
    <property type="entry name" value="SEA_dom"/>
</dbReference>
<evidence type="ECO:0000256" key="14">
    <source>
        <dbReference type="ARBA" id="ARBA00040753"/>
    </source>
</evidence>
<feature type="region of interest" description="Disordered" evidence="17">
    <location>
        <begin position="161"/>
        <end position="188"/>
    </location>
</feature>
<dbReference type="InterPro" id="IPR036364">
    <property type="entry name" value="SEA_dom_sf"/>
</dbReference>
<dbReference type="InterPro" id="IPR000742">
    <property type="entry name" value="EGF"/>
</dbReference>
<keyword evidence="5" id="KW-0272">Extracellular matrix</keyword>
<evidence type="ECO:0000313" key="19">
    <source>
        <dbReference type="Ensembl" id="ENSSRHP00000021262.1"/>
    </source>
</evidence>
<evidence type="ECO:0000256" key="16">
    <source>
        <dbReference type="ARBA" id="ARBA00045407"/>
    </source>
</evidence>
<dbReference type="SUPFAM" id="SSF82671">
    <property type="entry name" value="SEA domain"/>
    <property type="match status" value="1"/>
</dbReference>
<evidence type="ECO:0000256" key="13">
    <source>
        <dbReference type="ARBA" id="ARBA00023290"/>
    </source>
</evidence>
<feature type="compositionally biased region" description="Basic and acidic residues" evidence="17">
    <location>
        <begin position="249"/>
        <end position="259"/>
    </location>
</feature>
<dbReference type="PANTHER" id="PTHR12199">
    <property type="entry name" value="INTERPHOTORECEPTOR MATRIX PROTEOGLYCAN"/>
    <property type="match status" value="1"/>
</dbReference>
<evidence type="ECO:0000256" key="12">
    <source>
        <dbReference type="ARBA" id="ARBA00023273"/>
    </source>
</evidence>
<dbReference type="GO" id="GO:0001750">
    <property type="term" value="C:photoreceptor outer segment"/>
    <property type="evidence" value="ECO:0007669"/>
    <property type="project" value="UniProtKB-SubCell"/>
</dbReference>
<evidence type="ECO:0000256" key="10">
    <source>
        <dbReference type="ARBA" id="ARBA00023170"/>
    </source>
</evidence>
<organism evidence="19 20">
    <name type="scientific">Sinocyclocheilus rhinocerous</name>
    <dbReference type="NCBI Taxonomy" id="307959"/>
    <lineage>
        <taxon>Eukaryota</taxon>
        <taxon>Metazoa</taxon>
        <taxon>Chordata</taxon>
        <taxon>Craniata</taxon>
        <taxon>Vertebrata</taxon>
        <taxon>Euteleostomi</taxon>
        <taxon>Actinopterygii</taxon>
        <taxon>Neopterygii</taxon>
        <taxon>Teleostei</taxon>
        <taxon>Ostariophysi</taxon>
        <taxon>Cypriniformes</taxon>
        <taxon>Cyprinidae</taxon>
        <taxon>Cyprininae</taxon>
        <taxon>Sinocyclocheilus</taxon>
    </lineage>
</organism>
<proteinExistence type="predicted"/>
<keyword evidence="9" id="KW-0730">Sialic acid</keyword>
<keyword evidence="13" id="KW-0373">Hyaluronic acid</keyword>
<evidence type="ECO:0000256" key="15">
    <source>
        <dbReference type="ARBA" id="ARBA00042018"/>
    </source>
</evidence>
<evidence type="ECO:0000256" key="6">
    <source>
        <dbReference type="ARBA" id="ARBA00022674"/>
    </source>
</evidence>
<reference evidence="19" key="2">
    <citation type="submission" date="2025-09" db="UniProtKB">
        <authorList>
            <consortium name="Ensembl"/>
        </authorList>
    </citation>
    <scope>IDENTIFICATION</scope>
</reference>
<keyword evidence="10" id="KW-0675">Receptor</keyword>
<evidence type="ECO:0000256" key="11">
    <source>
        <dbReference type="ARBA" id="ARBA00023180"/>
    </source>
</evidence>
<feature type="domain" description="SEA" evidence="18">
    <location>
        <begin position="491"/>
        <end position="604"/>
    </location>
</feature>
<evidence type="ECO:0000256" key="17">
    <source>
        <dbReference type="SAM" id="MobiDB-lite"/>
    </source>
</evidence>
<dbReference type="PANTHER" id="PTHR12199:SF3">
    <property type="entry name" value="INTERPHOTORECEPTOR MATRIX PROTEOGLYCAN 1"/>
    <property type="match status" value="1"/>
</dbReference>
<keyword evidence="8" id="KW-0677">Repeat</keyword>
<comment type="subcellular location">
    <subcellularLocation>
        <location evidence="2">Cell projection</location>
        <location evidence="2">Cilium</location>
        <location evidence="2">Photoreceptor outer segment</location>
    </subcellularLocation>
    <subcellularLocation>
        <location evidence="1">Photoreceptor inner segment</location>
    </subcellularLocation>
    <subcellularLocation>
        <location evidence="3">Secreted</location>
        <location evidence="3">Extracellular space</location>
        <location evidence="3">Extracellular matrix</location>
        <location evidence="3">Interphotoreceptor matrix</location>
    </subcellularLocation>
</comment>
<evidence type="ECO:0000256" key="8">
    <source>
        <dbReference type="ARBA" id="ARBA00022737"/>
    </source>
</evidence>
<keyword evidence="12" id="KW-0966">Cell projection</keyword>
<dbReference type="Gene3D" id="3.30.70.960">
    <property type="entry name" value="SEA domain"/>
    <property type="match status" value="1"/>
</dbReference>
<sequence>MRTRFETEKHRIKRSDFFHSEVKVCPQETMREVIASHQTYYTLRVCQEAVWEAFRIFLDRIPSIKHYCSDYLIALVKHLQESDLHNVVSEQPVHQVIEFSITLMDYGYQEILRDTDSPQYHDLSHHLQDQTFDQDSFGDLSFPTKGPKIEVHISSGGDENVLETIIDPTSDTDSTTTTKSESETVEPESDAVIIHQLETIKGETGELITEIFQVPPVEEDSKPVVIADKDNNLSLTSSSAASALPPSEEQPRTTEKPTADSDFNLNTIPEDNIIFNPVTTVHILFTTATTVSPRSEQPELVVTTDFSITLQPSTEPIDPITEVTDSNEIPEGPQPVDPGLVVKEEEEVVMAEPDEETKSEVALSNVKVVTTETVEVTGPENDTDVTEDTVVLEDQVLRPEAVTIVTETHAEYGTLEPVGTAVLPEPEDEIGKSTNQDELDQIDVVSTETIDLLSYDNGYSFPNEAYPLETTKAPALKYFTTPSMTTASKGKELVVFFSLRVTNMMFSEDLFNKSSAEYRSLENTFVELLLPYLQSNLTGFKKLEILNFRNGSVVVNSKAKFAKSVPYNITQAVQNVLEEFCDAAAQQLDIKIDSHSLDIEPADQGDPCKFLACDEFSKCVVNLWTKEAQCLCEPGYVTVDGLPCQSLCAVQPDFCLNGGECEIVPGHGAACRYLREQSHIDSTISILFRN</sequence>
<feature type="compositionally biased region" description="Low complexity" evidence="17">
    <location>
        <begin position="236"/>
        <end position="247"/>
    </location>
</feature>
<evidence type="ECO:0000256" key="3">
    <source>
        <dbReference type="ARBA" id="ARBA00004593"/>
    </source>
</evidence>
<keyword evidence="4" id="KW-0964">Secreted</keyword>
<dbReference type="GO" id="GO:0008201">
    <property type="term" value="F:heparin binding"/>
    <property type="evidence" value="ECO:0007669"/>
    <property type="project" value="UniProtKB-KW"/>
</dbReference>
<evidence type="ECO:0000256" key="2">
    <source>
        <dbReference type="ARBA" id="ARBA00004504"/>
    </source>
</evidence>
<dbReference type="Pfam" id="PF01390">
    <property type="entry name" value="SEA"/>
    <property type="match status" value="1"/>
</dbReference>
<evidence type="ECO:0000313" key="20">
    <source>
        <dbReference type="Proteomes" id="UP000472270"/>
    </source>
</evidence>
<evidence type="ECO:0000256" key="4">
    <source>
        <dbReference type="ARBA" id="ARBA00022525"/>
    </source>
</evidence>
<dbReference type="SMART" id="SM00200">
    <property type="entry name" value="SEA"/>
    <property type="match status" value="1"/>
</dbReference>
<reference evidence="19" key="1">
    <citation type="submission" date="2025-08" db="UniProtKB">
        <authorList>
            <consortium name="Ensembl"/>
        </authorList>
    </citation>
    <scope>IDENTIFICATION</scope>
</reference>
<dbReference type="AlphaFoldDB" id="A0A673H5C9"/>
<keyword evidence="6" id="KW-0358">Heparin-binding</keyword>
<evidence type="ECO:0000256" key="9">
    <source>
        <dbReference type="ARBA" id="ARBA00022981"/>
    </source>
</evidence>
<protein>
    <recommendedName>
        <fullName evidence="14">Interphotoreceptor matrix proteoglycan 1</fullName>
    </recommendedName>
    <alternativeName>
        <fullName evidence="15">Sialoprotein associated with cones and rods</fullName>
    </alternativeName>
</protein>
<name>A0A673H5C9_9TELE</name>
<evidence type="ECO:0000256" key="7">
    <source>
        <dbReference type="ARBA" id="ARBA00022729"/>
    </source>
</evidence>
<evidence type="ECO:0000256" key="1">
    <source>
        <dbReference type="ARBA" id="ARBA00004437"/>
    </source>
</evidence>
<dbReference type="Ensembl" id="ENSSRHT00000021928.1">
    <property type="protein sequence ID" value="ENSSRHP00000021262.1"/>
    <property type="gene ID" value="ENSSRHG00000011325.1"/>
</dbReference>
<evidence type="ECO:0000259" key="18">
    <source>
        <dbReference type="PROSITE" id="PS50024"/>
    </source>
</evidence>
<dbReference type="GO" id="GO:0005540">
    <property type="term" value="F:hyaluronic acid binding"/>
    <property type="evidence" value="ECO:0007669"/>
    <property type="project" value="UniProtKB-KW"/>
</dbReference>